<dbReference type="InterPro" id="IPR036390">
    <property type="entry name" value="WH_DNA-bd_sf"/>
</dbReference>
<feature type="domain" description="HTH gntR-type" evidence="4">
    <location>
        <begin position="4"/>
        <end position="72"/>
    </location>
</feature>
<evidence type="ECO:0000313" key="6">
    <source>
        <dbReference type="Proteomes" id="UP001524435"/>
    </source>
</evidence>
<dbReference type="PANTHER" id="PTHR44846">
    <property type="entry name" value="MANNOSYL-D-GLYCERATE TRANSPORT/METABOLISM SYSTEM REPRESSOR MNGR-RELATED"/>
    <property type="match status" value="1"/>
</dbReference>
<dbReference type="InterPro" id="IPR050679">
    <property type="entry name" value="Bact_HTH_transcr_reg"/>
</dbReference>
<dbReference type="SMART" id="SM00345">
    <property type="entry name" value="HTH_GNTR"/>
    <property type="match status" value="1"/>
</dbReference>
<organism evidence="5 6">
    <name type="scientific">Massilicoli timonensis</name>
    <dbReference type="NCBI Taxonomy" id="2015901"/>
    <lineage>
        <taxon>Bacteria</taxon>
        <taxon>Bacillati</taxon>
        <taxon>Bacillota</taxon>
        <taxon>Erysipelotrichia</taxon>
        <taxon>Erysipelotrichales</taxon>
        <taxon>Erysipelotrichaceae</taxon>
        <taxon>Massilicoli</taxon>
    </lineage>
</organism>
<dbReference type="Gene3D" id="3.40.1410.10">
    <property type="entry name" value="Chorismate lyase-like"/>
    <property type="match status" value="1"/>
</dbReference>
<dbReference type="Pfam" id="PF07702">
    <property type="entry name" value="UTRA"/>
    <property type="match status" value="1"/>
</dbReference>
<evidence type="ECO:0000259" key="4">
    <source>
        <dbReference type="PROSITE" id="PS50949"/>
    </source>
</evidence>
<dbReference type="SMART" id="SM00866">
    <property type="entry name" value="UTRA"/>
    <property type="match status" value="1"/>
</dbReference>
<dbReference type="InterPro" id="IPR011663">
    <property type="entry name" value="UTRA"/>
</dbReference>
<evidence type="ECO:0000256" key="1">
    <source>
        <dbReference type="ARBA" id="ARBA00023015"/>
    </source>
</evidence>
<accession>A0ABT1SLK3</accession>
<dbReference type="Pfam" id="PF00392">
    <property type="entry name" value="GntR"/>
    <property type="match status" value="1"/>
</dbReference>
<keyword evidence="1" id="KW-0805">Transcription regulation</keyword>
<dbReference type="Proteomes" id="UP001524435">
    <property type="component" value="Unassembled WGS sequence"/>
</dbReference>
<dbReference type="InterPro" id="IPR036388">
    <property type="entry name" value="WH-like_DNA-bd_sf"/>
</dbReference>
<dbReference type="SUPFAM" id="SSF46785">
    <property type="entry name" value="Winged helix' DNA-binding domain"/>
    <property type="match status" value="1"/>
</dbReference>
<protein>
    <submittedName>
        <fullName evidence="5">GntR family transcriptional regulator</fullName>
    </submittedName>
</protein>
<evidence type="ECO:0000313" key="5">
    <source>
        <dbReference type="EMBL" id="MCQ5122101.1"/>
    </source>
</evidence>
<keyword evidence="6" id="KW-1185">Reference proteome</keyword>
<dbReference type="RefSeq" id="WP_102267796.1">
    <property type="nucleotide sequence ID" value="NZ_CALVCM010000011.1"/>
</dbReference>
<dbReference type="CDD" id="cd07377">
    <property type="entry name" value="WHTH_GntR"/>
    <property type="match status" value="1"/>
</dbReference>
<name>A0ABT1SLK3_9FIRM</name>
<dbReference type="PROSITE" id="PS50949">
    <property type="entry name" value="HTH_GNTR"/>
    <property type="match status" value="1"/>
</dbReference>
<comment type="caution">
    <text evidence="5">The sequence shown here is derived from an EMBL/GenBank/DDBJ whole genome shotgun (WGS) entry which is preliminary data.</text>
</comment>
<proteinExistence type="predicted"/>
<evidence type="ECO:0000256" key="2">
    <source>
        <dbReference type="ARBA" id="ARBA00023125"/>
    </source>
</evidence>
<dbReference type="InterPro" id="IPR000524">
    <property type="entry name" value="Tscrpt_reg_HTH_GntR"/>
</dbReference>
<dbReference type="PANTHER" id="PTHR44846:SF1">
    <property type="entry name" value="MANNOSYL-D-GLYCERATE TRANSPORT_METABOLISM SYSTEM REPRESSOR MNGR-RELATED"/>
    <property type="match status" value="1"/>
</dbReference>
<dbReference type="EMBL" id="JANGCH010000009">
    <property type="protein sequence ID" value="MCQ5122101.1"/>
    <property type="molecule type" value="Genomic_DNA"/>
</dbReference>
<reference evidence="5 6" key="1">
    <citation type="submission" date="2022-06" db="EMBL/GenBank/DDBJ databases">
        <title>Isolation of gut microbiota from human fecal samples.</title>
        <authorList>
            <person name="Pamer E.G."/>
            <person name="Barat B."/>
            <person name="Waligurski E."/>
            <person name="Medina S."/>
            <person name="Paddock L."/>
            <person name="Mostad J."/>
        </authorList>
    </citation>
    <scope>NUCLEOTIDE SEQUENCE [LARGE SCALE GENOMIC DNA]</scope>
    <source>
        <strain evidence="5 6">DFI.6.1</strain>
    </source>
</reference>
<sequence>MKRLTQDIMICNELKYMIAHRPIREGEKLPSERELAQLLHVQRATIRTGLKLLMQEGWIYSRNRSGYYASKRRIIKNVSRLASTTQVMLKEGKLLRLHVVSIKEVALPLDKQEKMQTKEKAAYEVKRIREIEGEPVSLEISYLPKTLVPDFETQPFHEKSLYGILEDHYQFWLDRSAQSILVERCDREIADLLQVEEGCFLVKQEGVVYDRSGQAIEFAQSYMKPDRFIYESSGESE</sequence>
<gene>
    <name evidence="5" type="ORF">NE663_07500</name>
</gene>
<dbReference type="InterPro" id="IPR028978">
    <property type="entry name" value="Chorismate_lyase_/UTRA_dom_sf"/>
</dbReference>
<dbReference type="PRINTS" id="PR00035">
    <property type="entry name" value="HTHGNTR"/>
</dbReference>
<keyword evidence="2" id="KW-0238">DNA-binding</keyword>
<dbReference type="SUPFAM" id="SSF64288">
    <property type="entry name" value="Chorismate lyase-like"/>
    <property type="match status" value="1"/>
</dbReference>
<keyword evidence="3" id="KW-0804">Transcription</keyword>
<evidence type="ECO:0000256" key="3">
    <source>
        <dbReference type="ARBA" id="ARBA00023163"/>
    </source>
</evidence>
<dbReference type="Gene3D" id="1.10.10.10">
    <property type="entry name" value="Winged helix-like DNA-binding domain superfamily/Winged helix DNA-binding domain"/>
    <property type="match status" value="1"/>
</dbReference>